<dbReference type="GeneID" id="87902517"/>
<protein>
    <submittedName>
        <fullName evidence="1">Uncharacterized protein</fullName>
    </submittedName>
</protein>
<proteinExistence type="predicted"/>
<name>A0ABR0GWQ1_9PEZI</name>
<evidence type="ECO:0000313" key="1">
    <source>
        <dbReference type="EMBL" id="KAK4660074.1"/>
    </source>
</evidence>
<dbReference type="EMBL" id="JAFFHA010000001">
    <property type="protein sequence ID" value="KAK4660074.1"/>
    <property type="molecule type" value="Genomic_DNA"/>
</dbReference>
<gene>
    <name evidence="1" type="ORF">QC762_0015250</name>
</gene>
<keyword evidence="2" id="KW-1185">Reference proteome</keyword>
<accession>A0ABR0GWQ1</accession>
<reference evidence="1 2" key="1">
    <citation type="journal article" date="2023" name="bioRxiv">
        <title>High-quality genome assemblies of four members of thePodospora anserinaspecies complex.</title>
        <authorList>
            <person name="Ament-Velasquez S.L."/>
            <person name="Vogan A.A."/>
            <person name="Wallerman O."/>
            <person name="Hartmann F."/>
            <person name="Gautier V."/>
            <person name="Silar P."/>
            <person name="Giraud T."/>
            <person name="Johannesson H."/>
        </authorList>
    </citation>
    <scope>NUCLEOTIDE SEQUENCE [LARGE SCALE GENOMIC DNA]</scope>
    <source>
        <strain evidence="1 2">CBS 415.72m</strain>
    </source>
</reference>
<sequence>MVKYFRILIKDASKKIRRQEDGRNHPQPFAYRTNRRDRDEFSKLAINSTTYGGGENPAYRR</sequence>
<comment type="caution">
    <text evidence="1">The sequence shown here is derived from an EMBL/GenBank/DDBJ whole genome shotgun (WGS) entry which is preliminary data.</text>
</comment>
<dbReference type="RefSeq" id="XP_062749044.1">
    <property type="nucleotide sequence ID" value="XM_062883007.1"/>
</dbReference>
<evidence type="ECO:0000313" key="2">
    <source>
        <dbReference type="Proteomes" id="UP001323405"/>
    </source>
</evidence>
<organism evidence="1 2">
    <name type="scientific">Podospora pseudocomata</name>
    <dbReference type="NCBI Taxonomy" id="2093779"/>
    <lineage>
        <taxon>Eukaryota</taxon>
        <taxon>Fungi</taxon>
        <taxon>Dikarya</taxon>
        <taxon>Ascomycota</taxon>
        <taxon>Pezizomycotina</taxon>
        <taxon>Sordariomycetes</taxon>
        <taxon>Sordariomycetidae</taxon>
        <taxon>Sordariales</taxon>
        <taxon>Podosporaceae</taxon>
        <taxon>Podospora</taxon>
    </lineage>
</organism>
<dbReference type="Proteomes" id="UP001323405">
    <property type="component" value="Unassembled WGS sequence"/>
</dbReference>